<organism evidence="9 10">
    <name type="scientific">Streptomyces melanosporofaciens</name>
    <dbReference type="NCBI Taxonomy" id="67327"/>
    <lineage>
        <taxon>Bacteria</taxon>
        <taxon>Bacillati</taxon>
        <taxon>Actinomycetota</taxon>
        <taxon>Actinomycetes</taxon>
        <taxon>Kitasatosporales</taxon>
        <taxon>Streptomycetaceae</taxon>
        <taxon>Streptomyces</taxon>
        <taxon>Streptomyces violaceusniger group</taxon>
    </lineage>
</organism>
<dbReference type="InterPro" id="IPR011118">
    <property type="entry name" value="Tannase/feruloyl_esterase"/>
</dbReference>
<dbReference type="EMBL" id="FNST01000002">
    <property type="protein sequence ID" value="SEB58404.1"/>
    <property type="molecule type" value="Genomic_DNA"/>
</dbReference>
<dbReference type="PANTHER" id="PTHR33938:SF15">
    <property type="entry name" value="FERULOYL ESTERASE B-RELATED"/>
    <property type="match status" value="1"/>
</dbReference>
<dbReference type="PANTHER" id="PTHR33938">
    <property type="entry name" value="FERULOYL ESTERASE B-RELATED"/>
    <property type="match status" value="1"/>
</dbReference>
<keyword evidence="10" id="KW-1185">Reference proteome</keyword>
<sequence>MTDAFLTDAFTTEIASHREMTDQDLTAVADAPHQDDPAFGPAFIDVDEWRESPIPHRYLHGGFEGTETRFVMYLPERGAYQGRMVQELAGGVGGSEAHPPEYLEKLLRSAFRLGAFVVASNQGWILTTERPGVGGPGLPEDLTILSHRASAQTARYAKTAAAELLGARPHHAYLIGGSGGGARSVSGMEQVPGLWDGAVPIVMVNQHLAWHYWSVWIRAAIALRHKKDEITAAVDAGADPFAVLDTDEQRDCLSDLYFAGYPKGAEYLLSTAASDWANWTPLIDPEYAEDFWNLPGYAGEGKKPFRATGTVTGLVRASDPEAPALMEPLIEGLRELLAPEHVVGARLGGVELTSDLIGCRFNVGEPGRDVLRVCTAVAGDCIGFVDFHERPAPQVGDEITLDNTFEQAWSHYHRHIVDPARPTMRRWASDGRPIWPQRPADAERRAVLCTLPTGRFEGKMIVVQSALDHLCPPVFAHDYVESVRARCGDGDDRIRLWILDNAMHGEASPELGTETNLRFIRFLGAALQALDDLVAWVEDGVRPPADTSYELDAWNRTLLAPTAGQRGGIQPLVSIEGPVEARAGETVRFTADIEVPPDAGSVVEAAWDMDGTGRFEQKAQIKEPTSNLTIDVEHRFTEAGTYVVVLRVASQRQGDTSDRVRVVENLARLQVRVADGS</sequence>
<keyword evidence="6" id="KW-0106">Calcium</keyword>
<evidence type="ECO:0000256" key="7">
    <source>
        <dbReference type="ARBA" id="ARBA00023157"/>
    </source>
</evidence>
<dbReference type="InterPro" id="IPR029058">
    <property type="entry name" value="AB_hydrolase_fold"/>
</dbReference>
<evidence type="ECO:0000313" key="10">
    <source>
        <dbReference type="Proteomes" id="UP000198609"/>
    </source>
</evidence>
<keyword evidence="3" id="KW-0479">Metal-binding</keyword>
<accession>A0A1H4KIM0</accession>
<dbReference type="InterPro" id="IPR013783">
    <property type="entry name" value="Ig-like_fold"/>
</dbReference>
<dbReference type="InterPro" id="IPR000601">
    <property type="entry name" value="PKD_dom"/>
</dbReference>
<evidence type="ECO:0000256" key="3">
    <source>
        <dbReference type="ARBA" id="ARBA00022723"/>
    </source>
</evidence>
<evidence type="ECO:0000256" key="5">
    <source>
        <dbReference type="ARBA" id="ARBA00022801"/>
    </source>
</evidence>
<dbReference type="Gene3D" id="2.60.40.10">
    <property type="entry name" value="Immunoglobulins"/>
    <property type="match status" value="1"/>
</dbReference>
<dbReference type="Proteomes" id="UP000198609">
    <property type="component" value="Unassembled WGS sequence"/>
</dbReference>
<protein>
    <submittedName>
        <fullName evidence="9">Tannase and feruloyl esterase</fullName>
    </submittedName>
</protein>
<evidence type="ECO:0000313" key="9">
    <source>
        <dbReference type="EMBL" id="SEB58404.1"/>
    </source>
</evidence>
<dbReference type="CDD" id="cd00146">
    <property type="entry name" value="PKD"/>
    <property type="match status" value="1"/>
</dbReference>
<dbReference type="GO" id="GO:0005975">
    <property type="term" value="P:carbohydrate metabolic process"/>
    <property type="evidence" value="ECO:0007669"/>
    <property type="project" value="UniProtKB-ARBA"/>
</dbReference>
<comment type="similarity">
    <text evidence="1">Belongs to the tannase family.</text>
</comment>
<dbReference type="SUPFAM" id="SSF49299">
    <property type="entry name" value="PKD domain"/>
    <property type="match status" value="1"/>
</dbReference>
<gene>
    <name evidence="9" type="ORF">SAMN04490356_0754</name>
</gene>
<keyword evidence="4" id="KW-0732">Signal</keyword>
<evidence type="ECO:0000256" key="1">
    <source>
        <dbReference type="ARBA" id="ARBA00006249"/>
    </source>
</evidence>
<reference evidence="10" key="1">
    <citation type="submission" date="2016-10" db="EMBL/GenBank/DDBJ databases">
        <authorList>
            <person name="Varghese N."/>
            <person name="Submissions S."/>
        </authorList>
    </citation>
    <scope>NUCLEOTIDE SEQUENCE [LARGE SCALE GENOMIC DNA]</scope>
    <source>
        <strain evidence="10">DSM 40318</strain>
    </source>
</reference>
<proteinExistence type="inferred from homology"/>
<evidence type="ECO:0000256" key="2">
    <source>
        <dbReference type="ARBA" id="ARBA00022487"/>
    </source>
</evidence>
<dbReference type="SUPFAM" id="SSF53474">
    <property type="entry name" value="alpha/beta-Hydrolases"/>
    <property type="match status" value="1"/>
</dbReference>
<evidence type="ECO:0000256" key="6">
    <source>
        <dbReference type="ARBA" id="ARBA00022837"/>
    </source>
</evidence>
<dbReference type="GO" id="GO:0052689">
    <property type="term" value="F:carboxylic ester hydrolase activity"/>
    <property type="evidence" value="ECO:0007669"/>
    <property type="project" value="UniProtKB-KW"/>
</dbReference>
<keyword evidence="2" id="KW-0719">Serine esterase</keyword>
<dbReference type="InterPro" id="IPR035986">
    <property type="entry name" value="PKD_dom_sf"/>
</dbReference>
<evidence type="ECO:0000259" key="8">
    <source>
        <dbReference type="Pfam" id="PF18911"/>
    </source>
</evidence>
<evidence type="ECO:0000256" key="4">
    <source>
        <dbReference type="ARBA" id="ARBA00022729"/>
    </source>
</evidence>
<keyword evidence="7" id="KW-1015">Disulfide bond</keyword>
<name>A0A1H4KIM0_STRMJ</name>
<dbReference type="AlphaFoldDB" id="A0A1H4KIM0"/>
<feature type="domain" description="PKD" evidence="8">
    <location>
        <begin position="570"/>
        <end position="659"/>
    </location>
</feature>
<dbReference type="Pfam" id="PF18911">
    <property type="entry name" value="PKD_4"/>
    <property type="match status" value="1"/>
</dbReference>
<dbReference type="GO" id="GO:0046872">
    <property type="term" value="F:metal ion binding"/>
    <property type="evidence" value="ECO:0007669"/>
    <property type="project" value="UniProtKB-KW"/>
</dbReference>
<keyword evidence="5" id="KW-0378">Hydrolase</keyword>